<feature type="region of interest" description="Disordered" evidence="5">
    <location>
        <begin position="1"/>
        <end position="117"/>
    </location>
</feature>
<dbReference type="InterPro" id="IPR001138">
    <property type="entry name" value="Zn2Cys6_DnaBD"/>
</dbReference>
<keyword evidence="4" id="KW-0539">Nucleus</keyword>
<feature type="compositionally biased region" description="Low complexity" evidence="5">
    <location>
        <begin position="60"/>
        <end position="75"/>
    </location>
</feature>
<organism evidence="7 8">
    <name type="scientific">Cladophialophora yegresii CBS 114405</name>
    <dbReference type="NCBI Taxonomy" id="1182544"/>
    <lineage>
        <taxon>Eukaryota</taxon>
        <taxon>Fungi</taxon>
        <taxon>Dikarya</taxon>
        <taxon>Ascomycota</taxon>
        <taxon>Pezizomycotina</taxon>
        <taxon>Eurotiomycetes</taxon>
        <taxon>Chaetothyriomycetidae</taxon>
        <taxon>Chaetothyriales</taxon>
        <taxon>Herpotrichiellaceae</taxon>
        <taxon>Cladophialophora</taxon>
    </lineage>
</organism>
<dbReference type="GO" id="GO:0008270">
    <property type="term" value="F:zinc ion binding"/>
    <property type="evidence" value="ECO:0007669"/>
    <property type="project" value="InterPro"/>
</dbReference>
<dbReference type="CDD" id="cd00067">
    <property type="entry name" value="GAL4"/>
    <property type="match status" value="1"/>
</dbReference>
<keyword evidence="8" id="KW-1185">Reference proteome</keyword>
<gene>
    <name evidence="7" type="ORF">A1O7_00361</name>
</gene>
<dbReference type="RefSeq" id="XP_007752593.1">
    <property type="nucleotide sequence ID" value="XM_007754403.1"/>
</dbReference>
<evidence type="ECO:0000259" key="6">
    <source>
        <dbReference type="PROSITE" id="PS50048"/>
    </source>
</evidence>
<comment type="caution">
    <text evidence="7">The sequence shown here is derived from an EMBL/GenBank/DDBJ whole genome shotgun (WGS) entry which is preliminary data.</text>
</comment>
<feature type="compositionally biased region" description="Polar residues" evidence="5">
    <location>
        <begin position="352"/>
        <end position="361"/>
    </location>
</feature>
<keyword evidence="3" id="KW-0804">Transcription</keyword>
<evidence type="ECO:0000256" key="5">
    <source>
        <dbReference type="SAM" id="MobiDB-lite"/>
    </source>
</evidence>
<feature type="compositionally biased region" description="Polar residues" evidence="5">
    <location>
        <begin position="511"/>
        <end position="529"/>
    </location>
</feature>
<dbReference type="InterPro" id="IPR036864">
    <property type="entry name" value="Zn2-C6_fun-type_DNA-bd_sf"/>
</dbReference>
<feature type="region of interest" description="Disordered" evidence="5">
    <location>
        <begin position="466"/>
        <end position="651"/>
    </location>
</feature>
<name>W9WHD8_9EURO</name>
<feature type="compositionally biased region" description="Polar residues" evidence="5">
    <location>
        <begin position="1"/>
        <end position="37"/>
    </location>
</feature>
<dbReference type="GO" id="GO:0000981">
    <property type="term" value="F:DNA-binding transcription factor activity, RNA polymerase II-specific"/>
    <property type="evidence" value="ECO:0007669"/>
    <property type="project" value="InterPro"/>
</dbReference>
<protein>
    <recommendedName>
        <fullName evidence="6">Zn(2)-C6 fungal-type domain-containing protein</fullName>
    </recommendedName>
</protein>
<dbReference type="GO" id="GO:0003677">
    <property type="term" value="F:DNA binding"/>
    <property type="evidence" value="ECO:0007669"/>
    <property type="project" value="UniProtKB-KW"/>
</dbReference>
<dbReference type="SUPFAM" id="SSF57701">
    <property type="entry name" value="Zn2/Cys6 DNA-binding domain"/>
    <property type="match status" value="1"/>
</dbReference>
<keyword evidence="1" id="KW-0805">Transcription regulation</keyword>
<dbReference type="Pfam" id="PF00172">
    <property type="entry name" value="Zn_clus"/>
    <property type="match status" value="1"/>
</dbReference>
<reference evidence="7 8" key="1">
    <citation type="submission" date="2013-03" db="EMBL/GenBank/DDBJ databases">
        <title>The Genome Sequence of Cladophialophora yegresii CBS 114405.</title>
        <authorList>
            <consortium name="The Broad Institute Genomics Platform"/>
            <person name="Cuomo C."/>
            <person name="de Hoog S."/>
            <person name="Gorbushina A."/>
            <person name="Walker B."/>
            <person name="Young S.K."/>
            <person name="Zeng Q."/>
            <person name="Gargeya S."/>
            <person name="Fitzgerald M."/>
            <person name="Haas B."/>
            <person name="Abouelleil A."/>
            <person name="Allen A.W."/>
            <person name="Alvarado L."/>
            <person name="Arachchi H.M."/>
            <person name="Berlin A.M."/>
            <person name="Chapman S.B."/>
            <person name="Gainer-Dewar J."/>
            <person name="Goldberg J."/>
            <person name="Griggs A."/>
            <person name="Gujja S."/>
            <person name="Hansen M."/>
            <person name="Howarth C."/>
            <person name="Imamovic A."/>
            <person name="Ireland A."/>
            <person name="Larimer J."/>
            <person name="McCowan C."/>
            <person name="Murphy C."/>
            <person name="Pearson M."/>
            <person name="Poon T.W."/>
            <person name="Priest M."/>
            <person name="Roberts A."/>
            <person name="Saif S."/>
            <person name="Shea T."/>
            <person name="Sisk P."/>
            <person name="Sykes S."/>
            <person name="Wortman J."/>
            <person name="Nusbaum C."/>
            <person name="Birren B."/>
        </authorList>
    </citation>
    <scope>NUCLEOTIDE SEQUENCE [LARGE SCALE GENOMIC DNA]</scope>
    <source>
        <strain evidence="7 8">CBS 114405</strain>
    </source>
</reference>
<evidence type="ECO:0000313" key="7">
    <source>
        <dbReference type="EMBL" id="EXJ64026.1"/>
    </source>
</evidence>
<dbReference type="EMBL" id="AMGW01000001">
    <property type="protein sequence ID" value="EXJ64026.1"/>
    <property type="molecule type" value="Genomic_DNA"/>
</dbReference>
<feature type="compositionally biased region" description="Low complexity" evidence="5">
    <location>
        <begin position="556"/>
        <end position="570"/>
    </location>
</feature>
<dbReference type="Proteomes" id="UP000019473">
    <property type="component" value="Unassembled WGS sequence"/>
</dbReference>
<dbReference type="GeneID" id="19174978"/>
<evidence type="ECO:0000256" key="2">
    <source>
        <dbReference type="ARBA" id="ARBA00023125"/>
    </source>
</evidence>
<evidence type="ECO:0000313" key="8">
    <source>
        <dbReference type="Proteomes" id="UP000019473"/>
    </source>
</evidence>
<feature type="compositionally biased region" description="Basic and acidic residues" evidence="5">
    <location>
        <begin position="366"/>
        <end position="386"/>
    </location>
</feature>
<feature type="compositionally biased region" description="Basic and acidic residues" evidence="5">
    <location>
        <begin position="539"/>
        <end position="552"/>
    </location>
</feature>
<sequence>MQQKAQTPTSGHTQRQVEALNEAQTQPQSLIPIQTQGHKPKYGDTEMPDSNQAPVHHQVQADTQMADTAQAEATEPAQLQDCMEVYTISPAESQTPARKEAQDEVCNQSYEPEQAQPLPQVQARVQLAASPCEEASTGASNPDPMENVVYEHVQDEGLGQTQQGSLRAQSPAAVPAAELASVTAQSAAPVQVQEHGPLHAQQLFSFQAQEQIQQHAQKLFPFQPQEESQQHAQKLSPVRAPSTQPKPAKASEVSLFQGVIQAGLQHSLQGVLQASLDAYDVVALTLRGQIQDKLSIGVQGQGQMLSIEVAQPQQVPQAEEQLASEQQNNADRMLEDGRVQETVPSGEEDQTQAEQGESQEAQLRAGRLENTEKPVCSKDGEAADDGSRRLTKFSQAQRAMDGNVDITCPSNPGIQEEKTAGAHPQIDKCHHCTKSKLRCNGERPCQFCIKYRKRCYNLNERPARNMRGHNLRAGGRSTTKASERQLAAAAAAAPEKADDRKQPRQPKPVHQVSSTQQGLADQSVATTTTHNEDATEPEPDTHLTDHDDHGFERLGSSAAASERTRAAQSQSEEDQTCDDDHKEHQRQQQQQQQQQQTTQSQPTKPANARKPKQEKETARNKARNVTTRLAEQKEAGEDRRSLRAMAHRGQT</sequence>
<feature type="compositionally biased region" description="Basic and acidic residues" evidence="5">
    <location>
        <begin position="630"/>
        <end position="641"/>
    </location>
</feature>
<dbReference type="VEuPathDB" id="FungiDB:A1O7_00361"/>
<feature type="region of interest" description="Disordered" evidence="5">
    <location>
        <begin position="223"/>
        <end position="250"/>
    </location>
</feature>
<evidence type="ECO:0000256" key="1">
    <source>
        <dbReference type="ARBA" id="ARBA00023015"/>
    </source>
</evidence>
<evidence type="ECO:0000256" key="4">
    <source>
        <dbReference type="ARBA" id="ARBA00023242"/>
    </source>
</evidence>
<feature type="compositionally biased region" description="Low complexity" evidence="5">
    <location>
        <begin position="587"/>
        <end position="601"/>
    </location>
</feature>
<dbReference type="AlphaFoldDB" id="W9WHD8"/>
<evidence type="ECO:0000256" key="3">
    <source>
        <dbReference type="ARBA" id="ARBA00023163"/>
    </source>
</evidence>
<dbReference type="PROSITE" id="PS50048">
    <property type="entry name" value="ZN2_CY6_FUNGAL_2"/>
    <property type="match status" value="1"/>
</dbReference>
<accession>W9WHD8</accession>
<proteinExistence type="predicted"/>
<feature type="domain" description="Zn(2)-C6 fungal-type" evidence="6">
    <location>
        <begin position="428"/>
        <end position="455"/>
    </location>
</feature>
<dbReference type="HOGENOM" id="CLU_420913_0_0_1"/>
<feature type="region of interest" description="Disordered" evidence="5">
    <location>
        <begin position="339"/>
        <end position="386"/>
    </location>
</feature>
<keyword evidence="2" id="KW-0238">DNA-binding</keyword>